<feature type="transmembrane region" description="Helical" evidence="5">
    <location>
        <begin position="28"/>
        <end position="47"/>
    </location>
</feature>
<dbReference type="GO" id="GO:0016020">
    <property type="term" value="C:membrane"/>
    <property type="evidence" value="ECO:0007669"/>
    <property type="project" value="UniProtKB-SubCell"/>
</dbReference>
<organism evidence="6">
    <name type="scientific">freshwater metagenome</name>
    <dbReference type="NCBI Taxonomy" id="449393"/>
    <lineage>
        <taxon>unclassified sequences</taxon>
        <taxon>metagenomes</taxon>
        <taxon>ecological metagenomes</taxon>
    </lineage>
</organism>
<evidence type="ECO:0000256" key="3">
    <source>
        <dbReference type="ARBA" id="ARBA00022989"/>
    </source>
</evidence>
<feature type="transmembrane region" description="Helical" evidence="5">
    <location>
        <begin position="116"/>
        <end position="138"/>
    </location>
</feature>
<dbReference type="PANTHER" id="PTHR20855:SF3">
    <property type="entry name" value="LD03007P"/>
    <property type="match status" value="1"/>
</dbReference>
<evidence type="ECO:0000256" key="4">
    <source>
        <dbReference type="ARBA" id="ARBA00023136"/>
    </source>
</evidence>
<reference evidence="6" key="1">
    <citation type="submission" date="2020-05" db="EMBL/GenBank/DDBJ databases">
        <authorList>
            <person name="Chiriac C."/>
            <person name="Salcher M."/>
            <person name="Ghai R."/>
            <person name="Kavagutti S V."/>
        </authorList>
    </citation>
    <scope>NUCLEOTIDE SEQUENCE</scope>
</reference>
<keyword evidence="4 5" id="KW-0472">Membrane</keyword>
<feature type="transmembrane region" description="Helical" evidence="5">
    <location>
        <begin position="169"/>
        <end position="190"/>
    </location>
</feature>
<dbReference type="Pfam" id="PF03006">
    <property type="entry name" value="HlyIII"/>
    <property type="match status" value="1"/>
</dbReference>
<gene>
    <name evidence="6" type="ORF">UFOPK3444_00757</name>
</gene>
<feature type="transmembrane region" description="Helical" evidence="5">
    <location>
        <begin position="145"/>
        <end position="163"/>
    </location>
</feature>
<feature type="transmembrane region" description="Helical" evidence="5">
    <location>
        <begin position="202"/>
        <end position="226"/>
    </location>
</feature>
<dbReference type="InterPro" id="IPR004254">
    <property type="entry name" value="AdipoR/HlyIII-related"/>
</dbReference>
<comment type="subcellular location">
    <subcellularLocation>
        <location evidence="1">Membrane</location>
        <topology evidence="1">Multi-pass membrane protein</topology>
    </subcellularLocation>
</comment>
<sequence>MNFPTPTDISIPGADLVKRVKPKLRGYVHQYSFFVAVVMGVLLAAFAHGATATAAAAIYGASLAGLLGTSALYHRVTWSEAARRRMRKLDHSMIFVLIAGTVTPIALLAVKGTFGIVLLSLVWGVAIAGVVMSLAWISAPKPLTAGIYVFAGLLGVIAVGQLAGTVGLVAVGGLALGGLLFIIGAAIYATEKPDPFPSIFGYHEIFHVLVVVAAAIHFGVIAGWVVPLSA</sequence>
<proteinExistence type="predicted"/>
<keyword evidence="2 5" id="KW-0812">Transmembrane</keyword>
<dbReference type="EMBL" id="CAFBLU010000010">
    <property type="protein sequence ID" value="CAB4871615.1"/>
    <property type="molecule type" value="Genomic_DNA"/>
</dbReference>
<name>A0A6J7DRS2_9ZZZZ</name>
<feature type="transmembrane region" description="Helical" evidence="5">
    <location>
        <begin position="93"/>
        <end position="110"/>
    </location>
</feature>
<accession>A0A6J7DRS2</accession>
<evidence type="ECO:0000256" key="2">
    <source>
        <dbReference type="ARBA" id="ARBA00022692"/>
    </source>
</evidence>
<keyword evidence="3 5" id="KW-1133">Transmembrane helix</keyword>
<feature type="transmembrane region" description="Helical" evidence="5">
    <location>
        <begin position="53"/>
        <end position="73"/>
    </location>
</feature>
<evidence type="ECO:0000313" key="6">
    <source>
        <dbReference type="EMBL" id="CAB4871615.1"/>
    </source>
</evidence>
<dbReference type="PANTHER" id="PTHR20855">
    <property type="entry name" value="ADIPOR/PROGESTIN RECEPTOR-RELATED"/>
    <property type="match status" value="1"/>
</dbReference>
<dbReference type="AlphaFoldDB" id="A0A6J7DRS2"/>
<protein>
    <submittedName>
        <fullName evidence="6">Unannotated protein</fullName>
    </submittedName>
</protein>
<evidence type="ECO:0000256" key="1">
    <source>
        <dbReference type="ARBA" id="ARBA00004141"/>
    </source>
</evidence>
<evidence type="ECO:0000256" key="5">
    <source>
        <dbReference type="SAM" id="Phobius"/>
    </source>
</evidence>